<name>A0ABQ8KKB5_9APHY</name>
<protein>
    <recommendedName>
        <fullName evidence="4">C3H1-type domain-containing protein</fullName>
    </recommendedName>
</protein>
<feature type="compositionally biased region" description="Low complexity" evidence="1">
    <location>
        <begin position="103"/>
        <end position="114"/>
    </location>
</feature>
<evidence type="ECO:0008006" key="4">
    <source>
        <dbReference type="Google" id="ProtNLM"/>
    </source>
</evidence>
<comment type="caution">
    <text evidence="2">The sequence shown here is derived from an EMBL/GenBank/DDBJ whole genome shotgun (WGS) entry which is preliminary data.</text>
</comment>
<dbReference type="RefSeq" id="XP_047779917.1">
    <property type="nucleotide sequence ID" value="XM_047919397.1"/>
</dbReference>
<dbReference type="EMBL" id="JADCUA010000008">
    <property type="protein sequence ID" value="KAH9837879.1"/>
    <property type="molecule type" value="Genomic_DNA"/>
</dbReference>
<keyword evidence="3" id="KW-1185">Reference proteome</keyword>
<proteinExistence type="predicted"/>
<organism evidence="2 3">
    <name type="scientific">Rhodofomes roseus</name>
    <dbReference type="NCBI Taxonomy" id="34475"/>
    <lineage>
        <taxon>Eukaryota</taxon>
        <taxon>Fungi</taxon>
        <taxon>Dikarya</taxon>
        <taxon>Basidiomycota</taxon>
        <taxon>Agaricomycotina</taxon>
        <taxon>Agaricomycetes</taxon>
        <taxon>Polyporales</taxon>
        <taxon>Rhodofomes</taxon>
    </lineage>
</organism>
<dbReference type="Proteomes" id="UP000814176">
    <property type="component" value="Unassembled WGS sequence"/>
</dbReference>
<reference evidence="2 3" key="1">
    <citation type="journal article" date="2021" name="Environ. Microbiol.">
        <title>Gene family expansions and transcriptome signatures uncover fungal adaptations to wood decay.</title>
        <authorList>
            <person name="Hage H."/>
            <person name="Miyauchi S."/>
            <person name="Viragh M."/>
            <person name="Drula E."/>
            <person name="Min B."/>
            <person name="Chaduli D."/>
            <person name="Navarro D."/>
            <person name="Favel A."/>
            <person name="Norest M."/>
            <person name="Lesage-Meessen L."/>
            <person name="Balint B."/>
            <person name="Merenyi Z."/>
            <person name="de Eugenio L."/>
            <person name="Morin E."/>
            <person name="Martinez A.T."/>
            <person name="Baldrian P."/>
            <person name="Stursova M."/>
            <person name="Martinez M.J."/>
            <person name="Novotny C."/>
            <person name="Magnuson J.K."/>
            <person name="Spatafora J.W."/>
            <person name="Maurice S."/>
            <person name="Pangilinan J."/>
            <person name="Andreopoulos W."/>
            <person name="LaButti K."/>
            <person name="Hundley H."/>
            <person name="Na H."/>
            <person name="Kuo A."/>
            <person name="Barry K."/>
            <person name="Lipzen A."/>
            <person name="Henrissat B."/>
            <person name="Riley R."/>
            <person name="Ahrendt S."/>
            <person name="Nagy L.G."/>
            <person name="Grigoriev I.V."/>
            <person name="Martin F."/>
            <person name="Rosso M.N."/>
        </authorList>
    </citation>
    <scope>NUCLEOTIDE SEQUENCE [LARGE SCALE GENOMIC DNA]</scope>
    <source>
        <strain evidence="2 3">CIRM-BRFM 1785</strain>
    </source>
</reference>
<feature type="region of interest" description="Disordered" evidence="1">
    <location>
        <begin position="89"/>
        <end position="114"/>
    </location>
</feature>
<accession>A0ABQ8KKB5</accession>
<evidence type="ECO:0000313" key="2">
    <source>
        <dbReference type="EMBL" id="KAH9837879.1"/>
    </source>
</evidence>
<sequence length="302" mass="32459">MTGALSTTASICASVRGDCAKVDVATWHSNRVAVSYTRYLVVVLSAYQQICSQSANVLGGISEDNFDPSSRAAPRWAHVSLRMSSSRPLTSAYTSSTRRRPSSTRVSAARSRASPLPHSRLLRIGQRCSWMSARRSLIHRGWRSYSASYLQLDRCPGPDACHGIMGMLARTRHLTDLVLSCLRMPGAPPPVALRRRLVCADIPDGDLARFLARVDLPEGASVCLHGTDPEPALFAKLVRAPAMCDATQLCVSAEGEAMRPCCCCVLGPAEGMPCRAGVGCTRYHPEPLCDARRGSSASALAT</sequence>
<dbReference type="GeneID" id="72000129"/>
<evidence type="ECO:0000256" key="1">
    <source>
        <dbReference type="SAM" id="MobiDB-lite"/>
    </source>
</evidence>
<evidence type="ECO:0000313" key="3">
    <source>
        <dbReference type="Proteomes" id="UP000814176"/>
    </source>
</evidence>
<gene>
    <name evidence="2" type="ORF">C8Q71DRAFT_566338</name>
</gene>